<dbReference type="EMBL" id="LWGR01000003">
    <property type="protein sequence ID" value="KZM75496.1"/>
    <property type="molecule type" value="Genomic_DNA"/>
</dbReference>
<protein>
    <submittedName>
        <fullName evidence="1">Uncharacterized protein</fullName>
    </submittedName>
</protein>
<reference evidence="1 2" key="1">
    <citation type="submission" date="2016-04" db="EMBL/GenBank/DDBJ databases">
        <authorList>
            <person name="Evans L.H."/>
            <person name="Alamgir A."/>
            <person name="Owens N."/>
            <person name="Weber N.D."/>
            <person name="Virtaneva K."/>
            <person name="Barbian K."/>
            <person name="Babar A."/>
            <person name="Rosenke K."/>
        </authorList>
    </citation>
    <scope>NUCLEOTIDE SEQUENCE [LARGE SCALE GENOMIC DNA]</scope>
    <source>
        <strain evidence="1 2">IFM 0406</strain>
    </source>
</reference>
<sequence>MILMAQVQQYPVPSVHEQQIAMSALAHTARRDIDFVITLINMIQDPDEGVRPAYVIFALLAEFEKGMDMANAEELAQWFSGEAQALATQADLS</sequence>
<evidence type="ECO:0000313" key="2">
    <source>
        <dbReference type="Proteomes" id="UP000076512"/>
    </source>
</evidence>
<dbReference type="Proteomes" id="UP000076512">
    <property type="component" value="Unassembled WGS sequence"/>
</dbReference>
<name>A0A164PFE9_9NOCA</name>
<keyword evidence="2" id="KW-1185">Reference proteome</keyword>
<proteinExistence type="predicted"/>
<dbReference type="AlphaFoldDB" id="A0A164PFE9"/>
<evidence type="ECO:0000313" key="1">
    <source>
        <dbReference type="EMBL" id="KZM75496.1"/>
    </source>
</evidence>
<organism evidence="1 2">
    <name type="scientific">Nocardia terpenica</name>
    <dbReference type="NCBI Taxonomy" id="455432"/>
    <lineage>
        <taxon>Bacteria</taxon>
        <taxon>Bacillati</taxon>
        <taxon>Actinomycetota</taxon>
        <taxon>Actinomycetes</taxon>
        <taxon>Mycobacteriales</taxon>
        <taxon>Nocardiaceae</taxon>
        <taxon>Nocardia</taxon>
    </lineage>
</organism>
<accession>A0A164PFE9</accession>
<comment type="caution">
    <text evidence="1">The sequence shown here is derived from an EMBL/GenBank/DDBJ whole genome shotgun (WGS) entry which is preliminary data.</text>
</comment>
<gene>
    <name evidence="1" type="ORF">AWN90_19140</name>
</gene>